<sequence>MFEKGRLCATGAVGYVDSWLVNLLLRKSSSVHGTVRETSANMYASTDI</sequence>
<organism evidence="1 2">
    <name type="scientific">Kalanchoe fedtschenkoi</name>
    <name type="common">Lavender scallops</name>
    <name type="synonym">South American air plant</name>
    <dbReference type="NCBI Taxonomy" id="63787"/>
    <lineage>
        <taxon>Eukaryota</taxon>
        <taxon>Viridiplantae</taxon>
        <taxon>Streptophyta</taxon>
        <taxon>Embryophyta</taxon>
        <taxon>Tracheophyta</taxon>
        <taxon>Spermatophyta</taxon>
        <taxon>Magnoliopsida</taxon>
        <taxon>eudicotyledons</taxon>
        <taxon>Gunneridae</taxon>
        <taxon>Pentapetalae</taxon>
        <taxon>Saxifragales</taxon>
        <taxon>Crassulaceae</taxon>
        <taxon>Kalanchoe</taxon>
    </lineage>
</organism>
<dbReference type="Gene3D" id="3.40.50.720">
    <property type="entry name" value="NAD(P)-binding Rossmann-like Domain"/>
    <property type="match status" value="1"/>
</dbReference>
<accession>A0A7N1A2M2</accession>
<reference evidence="1" key="1">
    <citation type="submission" date="2021-01" db="UniProtKB">
        <authorList>
            <consortium name="EnsemblPlants"/>
        </authorList>
    </citation>
    <scope>IDENTIFICATION</scope>
</reference>
<keyword evidence="2" id="KW-1185">Reference proteome</keyword>
<evidence type="ECO:0000313" key="1">
    <source>
        <dbReference type="EnsemblPlants" id="Kaladp0081s0398.1.v1.1"/>
    </source>
</evidence>
<dbReference type="Gramene" id="Kaladp0081s0398.1.v1.1">
    <property type="protein sequence ID" value="Kaladp0081s0398.1.v1.1"/>
    <property type="gene ID" value="Kaladp0081s0398.v1.1"/>
</dbReference>
<dbReference type="EnsemblPlants" id="Kaladp0081s0398.1.v1.1">
    <property type="protein sequence ID" value="Kaladp0081s0398.1.v1.1"/>
    <property type="gene ID" value="Kaladp0081s0398.v1.1"/>
</dbReference>
<evidence type="ECO:0000313" key="2">
    <source>
        <dbReference type="Proteomes" id="UP000594263"/>
    </source>
</evidence>
<name>A0A7N1A2M2_KALFE</name>
<dbReference type="Proteomes" id="UP000594263">
    <property type="component" value="Unplaced"/>
</dbReference>
<dbReference type="AlphaFoldDB" id="A0A7N1A2M2"/>
<protein>
    <submittedName>
        <fullName evidence="1">Uncharacterized protein</fullName>
    </submittedName>
</protein>
<proteinExistence type="predicted"/>